<protein>
    <recommendedName>
        <fullName evidence="3">AbiEi antitoxin C-terminal domain-containing protein</fullName>
    </recommendedName>
</protein>
<dbReference type="RefSeq" id="WP_278057510.1">
    <property type="nucleotide sequence ID" value="NZ_CP121247.1"/>
</dbReference>
<sequence>MVELFMDIPKRQRQCFENEGLVVQVGNLGLVGSDLVATRTDRARIVALAYGGNIAIRHTALWIYTGNVTPNFHEHVETIGAHSDIAKRRKYAPSDLVTIGSLLVTTPERTLIDLLLDDVPCALANIHSLVRAGCDLTAAARRAGQIEGIHGIARVRTIARQLPASVVTRRSDSRFDPTTR</sequence>
<gene>
    <name evidence="1" type="ORF">J2S49_000133</name>
</gene>
<dbReference type="EMBL" id="JAUSQW010000001">
    <property type="protein sequence ID" value="MDP9800057.1"/>
    <property type="molecule type" value="Genomic_DNA"/>
</dbReference>
<dbReference type="Proteomes" id="UP001235966">
    <property type="component" value="Unassembled WGS sequence"/>
</dbReference>
<organism evidence="1 2">
    <name type="scientific">Arcanobacterium wilhelmae</name>
    <dbReference type="NCBI Taxonomy" id="1803177"/>
    <lineage>
        <taxon>Bacteria</taxon>
        <taxon>Bacillati</taxon>
        <taxon>Actinomycetota</taxon>
        <taxon>Actinomycetes</taxon>
        <taxon>Actinomycetales</taxon>
        <taxon>Actinomycetaceae</taxon>
        <taxon>Arcanobacterium</taxon>
    </lineage>
</organism>
<evidence type="ECO:0000313" key="2">
    <source>
        <dbReference type="Proteomes" id="UP001235966"/>
    </source>
</evidence>
<evidence type="ECO:0008006" key="3">
    <source>
        <dbReference type="Google" id="ProtNLM"/>
    </source>
</evidence>
<reference evidence="1 2" key="1">
    <citation type="submission" date="2023-07" db="EMBL/GenBank/DDBJ databases">
        <title>Sequencing the genomes of 1000 actinobacteria strains.</title>
        <authorList>
            <person name="Klenk H.-P."/>
        </authorList>
    </citation>
    <scope>NUCLEOTIDE SEQUENCE [LARGE SCALE GENOMIC DNA]</scope>
    <source>
        <strain evidence="1 2">DSM 102162</strain>
    </source>
</reference>
<comment type="caution">
    <text evidence="1">The sequence shown here is derived from an EMBL/GenBank/DDBJ whole genome shotgun (WGS) entry which is preliminary data.</text>
</comment>
<evidence type="ECO:0000313" key="1">
    <source>
        <dbReference type="EMBL" id="MDP9800057.1"/>
    </source>
</evidence>
<name>A0ABT9N8M8_9ACTO</name>
<proteinExistence type="predicted"/>
<accession>A0ABT9N8M8</accession>
<keyword evidence="2" id="KW-1185">Reference proteome</keyword>